<evidence type="ECO:0000313" key="3">
    <source>
        <dbReference type="EMBL" id="EGZ04689.1"/>
    </source>
</evidence>
<accession>G5AII8</accession>
<feature type="transmembrane region" description="Helical" evidence="1">
    <location>
        <begin position="12"/>
        <end position="34"/>
    </location>
</feature>
<dbReference type="STRING" id="1094619.G5AII8"/>
<dbReference type="InterPro" id="IPR000719">
    <property type="entry name" value="Prot_kinase_dom"/>
</dbReference>
<dbReference type="InParanoid" id="G5AII8"/>
<keyword evidence="4" id="KW-1185">Reference proteome</keyword>
<dbReference type="SUPFAM" id="SSF56112">
    <property type="entry name" value="Protein kinase-like (PK-like)"/>
    <property type="match status" value="1"/>
</dbReference>
<dbReference type="Pfam" id="PF07714">
    <property type="entry name" value="PK_Tyr_Ser-Thr"/>
    <property type="match status" value="1"/>
</dbReference>
<dbReference type="InterPro" id="IPR052776">
    <property type="entry name" value="Chloro_ReproSupport/MetalTrans"/>
</dbReference>
<dbReference type="GO" id="GO:0004672">
    <property type="term" value="F:protein kinase activity"/>
    <property type="evidence" value="ECO:0007669"/>
    <property type="project" value="InterPro"/>
</dbReference>
<organism evidence="3 4">
    <name type="scientific">Phytophthora sojae (strain P6497)</name>
    <name type="common">Soybean stem and root rot agent</name>
    <name type="synonym">Phytophthora megasperma f. sp. glycines</name>
    <dbReference type="NCBI Taxonomy" id="1094619"/>
    <lineage>
        <taxon>Eukaryota</taxon>
        <taxon>Sar</taxon>
        <taxon>Stramenopiles</taxon>
        <taxon>Oomycota</taxon>
        <taxon>Peronosporomycetes</taxon>
        <taxon>Peronosporales</taxon>
        <taxon>Peronosporaceae</taxon>
        <taxon>Phytophthora</taxon>
    </lineage>
</organism>
<evidence type="ECO:0000313" key="4">
    <source>
        <dbReference type="Proteomes" id="UP000002640"/>
    </source>
</evidence>
<proteinExistence type="predicted"/>
<dbReference type="GeneID" id="20648451"/>
<dbReference type="EMBL" id="JH159176">
    <property type="protein sequence ID" value="EGZ04689.1"/>
    <property type="molecule type" value="Genomic_DNA"/>
</dbReference>
<dbReference type="PANTHER" id="PTHR33876:SF4">
    <property type="entry name" value="CHLOROPLAST PROTEIN FOR GROWTH AND FERTILITY 2"/>
    <property type="match status" value="1"/>
</dbReference>
<dbReference type="PANTHER" id="PTHR33876">
    <property type="entry name" value="UNNAMED PRODUCT"/>
    <property type="match status" value="1"/>
</dbReference>
<evidence type="ECO:0000259" key="2">
    <source>
        <dbReference type="PROSITE" id="PS50011"/>
    </source>
</evidence>
<dbReference type="SMR" id="G5AII8"/>
<dbReference type="AlphaFoldDB" id="G5AII8"/>
<sequence>MTTGSSWRAFALDIRWGCGHSIGLVVIALIFFAAGQTVDLDAVGGYLNYAVGFFMTALGIWAAVHVREKYQTQLKEGVRSSTGATPTNLVELMPLSQRRVSGAADSAMPMTSPRTSSVQEQNMEAASPSSPFHLQIKEDGASSAADATGTALDLMSEYELRKPCDTKASIFIMGVFAALYGEVTGCLGGNSLVMEFRIGIFSAFLSFIVGVAWIRLQASGQMDASDARMFTIVVGFIVLGALFATIAYHWKQHNNKRPRGLLNNMQRKSSKQRSFGEDRELLALQVSYDDIQDLRLFGSRAFSVVWLVRYRDSQLLASKRIQEDVDITEHTQTFVEKVKLASKLEHPNIVAFIGAAWSSEFDMQALFEFIENGDLRSIRSAPSLSRYWTRIKV</sequence>
<dbReference type="KEGG" id="psoj:PHYSODRAFT_343070"/>
<dbReference type="GO" id="GO:0005524">
    <property type="term" value="F:ATP binding"/>
    <property type="evidence" value="ECO:0007669"/>
    <property type="project" value="InterPro"/>
</dbReference>
<dbReference type="PROSITE" id="PS50011">
    <property type="entry name" value="PROTEIN_KINASE_DOM"/>
    <property type="match status" value="1"/>
</dbReference>
<dbReference type="InterPro" id="IPR001245">
    <property type="entry name" value="Ser-Thr/Tyr_kinase_cat_dom"/>
</dbReference>
<dbReference type="InterPro" id="IPR011009">
    <property type="entry name" value="Kinase-like_dom_sf"/>
</dbReference>
<name>G5AII8_PHYSP</name>
<gene>
    <name evidence="3" type="ORF">PHYSODRAFT_343070</name>
</gene>
<feature type="domain" description="Protein kinase" evidence="2">
    <location>
        <begin position="291"/>
        <end position="393"/>
    </location>
</feature>
<feature type="transmembrane region" description="Helical" evidence="1">
    <location>
        <begin position="46"/>
        <end position="66"/>
    </location>
</feature>
<feature type="transmembrane region" description="Helical" evidence="1">
    <location>
        <begin position="196"/>
        <end position="216"/>
    </location>
</feature>
<dbReference type="Proteomes" id="UP000002640">
    <property type="component" value="Unassembled WGS sequence"/>
</dbReference>
<dbReference type="Gene3D" id="1.10.510.10">
    <property type="entry name" value="Transferase(Phosphotransferase) domain 1"/>
    <property type="match status" value="1"/>
</dbReference>
<keyword evidence="1" id="KW-0472">Membrane</keyword>
<feature type="transmembrane region" description="Helical" evidence="1">
    <location>
        <begin position="228"/>
        <end position="250"/>
    </location>
</feature>
<protein>
    <recommendedName>
        <fullName evidence="2">Protein kinase domain-containing protein</fullName>
    </recommendedName>
</protein>
<reference evidence="3 4" key="1">
    <citation type="journal article" date="2006" name="Science">
        <title>Phytophthora genome sequences uncover evolutionary origins and mechanisms of pathogenesis.</title>
        <authorList>
            <person name="Tyler B.M."/>
            <person name="Tripathy S."/>
            <person name="Zhang X."/>
            <person name="Dehal P."/>
            <person name="Jiang R.H."/>
            <person name="Aerts A."/>
            <person name="Arredondo F.D."/>
            <person name="Baxter L."/>
            <person name="Bensasson D."/>
            <person name="Beynon J.L."/>
            <person name="Chapman J."/>
            <person name="Damasceno C.M."/>
            <person name="Dorrance A.E."/>
            <person name="Dou D."/>
            <person name="Dickerman A.W."/>
            <person name="Dubchak I.L."/>
            <person name="Garbelotto M."/>
            <person name="Gijzen M."/>
            <person name="Gordon S.G."/>
            <person name="Govers F."/>
            <person name="Grunwald N.J."/>
            <person name="Huang W."/>
            <person name="Ivors K.L."/>
            <person name="Jones R.W."/>
            <person name="Kamoun S."/>
            <person name="Krampis K."/>
            <person name="Lamour K.H."/>
            <person name="Lee M.K."/>
            <person name="McDonald W.H."/>
            <person name="Medina M."/>
            <person name="Meijer H.J."/>
            <person name="Nordberg E.K."/>
            <person name="Maclean D.J."/>
            <person name="Ospina-Giraldo M.D."/>
            <person name="Morris P.F."/>
            <person name="Phuntumart V."/>
            <person name="Putnam N.H."/>
            <person name="Rash S."/>
            <person name="Rose J.K."/>
            <person name="Sakihama Y."/>
            <person name="Salamov A.A."/>
            <person name="Savidor A."/>
            <person name="Scheuring C.F."/>
            <person name="Smith B.M."/>
            <person name="Sobral B.W."/>
            <person name="Terry A."/>
            <person name="Torto-Alalibo T.A."/>
            <person name="Win J."/>
            <person name="Xu Z."/>
            <person name="Zhang H."/>
            <person name="Grigoriev I.V."/>
            <person name="Rokhsar D.S."/>
            <person name="Boore J.L."/>
        </authorList>
    </citation>
    <scope>NUCLEOTIDE SEQUENCE [LARGE SCALE GENOMIC DNA]</scope>
    <source>
        <strain evidence="3 4">P6497</strain>
    </source>
</reference>
<evidence type="ECO:0000256" key="1">
    <source>
        <dbReference type="SAM" id="Phobius"/>
    </source>
</evidence>
<keyword evidence="1" id="KW-0812">Transmembrane</keyword>
<keyword evidence="1" id="KW-1133">Transmembrane helix</keyword>
<dbReference type="RefSeq" id="XP_009539889.1">
    <property type="nucleotide sequence ID" value="XM_009541594.1"/>
</dbReference>